<dbReference type="Proteomes" id="UP001283361">
    <property type="component" value="Unassembled WGS sequence"/>
</dbReference>
<evidence type="ECO:0000313" key="3">
    <source>
        <dbReference type="Proteomes" id="UP001283361"/>
    </source>
</evidence>
<reference evidence="2" key="1">
    <citation type="journal article" date="2023" name="G3 (Bethesda)">
        <title>A reference genome for the long-term kleptoplast-retaining sea slug Elysia crispata morphotype clarki.</title>
        <authorList>
            <person name="Eastman K.E."/>
            <person name="Pendleton A.L."/>
            <person name="Shaikh M.A."/>
            <person name="Suttiyut T."/>
            <person name="Ogas R."/>
            <person name="Tomko P."/>
            <person name="Gavelis G."/>
            <person name="Widhalm J.R."/>
            <person name="Wisecaver J.H."/>
        </authorList>
    </citation>
    <scope>NUCLEOTIDE SEQUENCE</scope>
    <source>
        <strain evidence="2">ECLA1</strain>
    </source>
</reference>
<feature type="region of interest" description="Disordered" evidence="1">
    <location>
        <begin position="80"/>
        <end position="162"/>
    </location>
</feature>
<dbReference type="EMBL" id="JAWDGP010001166">
    <property type="protein sequence ID" value="KAK3793878.1"/>
    <property type="molecule type" value="Genomic_DNA"/>
</dbReference>
<sequence>MLGVDLTSSLELFTPLLPWKLELLTQATRVDGAQIHSWTLVQLSSLPEAKVLKPDLLESCHTVQRCFPAAASPLRRGTLTRSLAARQPGVSRHANPESRGTPTRISRHANPESRGTPTGSLTARQPGVSRHANPESRGTLTRSLAARQPGVSRHANPESRGTLTRSLAVRKVMRYRLPVFLA</sequence>
<gene>
    <name evidence="2" type="ORF">RRG08_033455</name>
</gene>
<feature type="compositionally biased region" description="Polar residues" evidence="1">
    <location>
        <begin position="113"/>
        <end position="123"/>
    </location>
</feature>
<protein>
    <submittedName>
        <fullName evidence="2">Uncharacterized protein</fullName>
    </submittedName>
</protein>
<evidence type="ECO:0000256" key="1">
    <source>
        <dbReference type="SAM" id="MobiDB-lite"/>
    </source>
</evidence>
<comment type="caution">
    <text evidence="2">The sequence shown here is derived from an EMBL/GenBank/DDBJ whole genome shotgun (WGS) entry which is preliminary data.</text>
</comment>
<dbReference type="AlphaFoldDB" id="A0AAE1AU32"/>
<accession>A0AAE1AU32</accession>
<keyword evidence="3" id="KW-1185">Reference proteome</keyword>
<organism evidence="2 3">
    <name type="scientific">Elysia crispata</name>
    <name type="common">lettuce slug</name>
    <dbReference type="NCBI Taxonomy" id="231223"/>
    <lineage>
        <taxon>Eukaryota</taxon>
        <taxon>Metazoa</taxon>
        <taxon>Spiralia</taxon>
        <taxon>Lophotrochozoa</taxon>
        <taxon>Mollusca</taxon>
        <taxon>Gastropoda</taxon>
        <taxon>Heterobranchia</taxon>
        <taxon>Euthyneura</taxon>
        <taxon>Panpulmonata</taxon>
        <taxon>Sacoglossa</taxon>
        <taxon>Placobranchoidea</taxon>
        <taxon>Plakobranchidae</taxon>
        <taxon>Elysia</taxon>
    </lineage>
</organism>
<evidence type="ECO:0000313" key="2">
    <source>
        <dbReference type="EMBL" id="KAK3793878.1"/>
    </source>
</evidence>
<proteinExistence type="predicted"/>
<name>A0AAE1AU32_9GAST</name>